<evidence type="ECO:0000313" key="2">
    <source>
        <dbReference type="Proteomes" id="UP000054477"/>
    </source>
</evidence>
<organism evidence="1 2">
    <name type="scientific">Laccaria amethystina LaAM-08-1</name>
    <dbReference type="NCBI Taxonomy" id="1095629"/>
    <lineage>
        <taxon>Eukaryota</taxon>
        <taxon>Fungi</taxon>
        <taxon>Dikarya</taxon>
        <taxon>Basidiomycota</taxon>
        <taxon>Agaricomycotina</taxon>
        <taxon>Agaricomycetes</taxon>
        <taxon>Agaricomycetidae</taxon>
        <taxon>Agaricales</taxon>
        <taxon>Agaricineae</taxon>
        <taxon>Hydnangiaceae</taxon>
        <taxon>Laccaria</taxon>
    </lineage>
</organism>
<reference evidence="1 2" key="1">
    <citation type="submission" date="2014-04" db="EMBL/GenBank/DDBJ databases">
        <authorList>
            <consortium name="DOE Joint Genome Institute"/>
            <person name="Kuo A."/>
            <person name="Kohler A."/>
            <person name="Nagy L.G."/>
            <person name="Floudas D."/>
            <person name="Copeland A."/>
            <person name="Barry K.W."/>
            <person name="Cichocki N."/>
            <person name="Veneault-Fourrey C."/>
            <person name="LaButti K."/>
            <person name="Lindquist E.A."/>
            <person name="Lipzen A."/>
            <person name="Lundell T."/>
            <person name="Morin E."/>
            <person name="Murat C."/>
            <person name="Sun H."/>
            <person name="Tunlid A."/>
            <person name="Henrissat B."/>
            <person name="Grigoriev I.V."/>
            <person name="Hibbett D.S."/>
            <person name="Martin F."/>
            <person name="Nordberg H.P."/>
            <person name="Cantor M.N."/>
            <person name="Hua S.X."/>
        </authorList>
    </citation>
    <scope>NUCLEOTIDE SEQUENCE [LARGE SCALE GENOMIC DNA]</scope>
    <source>
        <strain evidence="1 2">LaAM-08-1</strain>
    </source>
</reference>
<dbReference type="HOGENOM" id="CLU_1532803_0_0_1"/>
<protein>
    <submittedName>
        <fullName evidence="1">Uncharacterized protein</fullName>
    </submittedName>
</protein>
<sequence>MQKLQPSRPPCEIQYELMAWVDANKPAIYNSFLMMPGFYASRDTPVEILHTILLGVVKYIWHVSHSSWTSAQQKVYSGRLQATEDSGLSIHPIRASYIMQYANSLIGRQLKTLVQVNAFHVYNLVDSIHFLLTKAIGELAALLWFPEIRSSLHSPTYSYRTPTGFPDSYRTGLGL</sequence>
<reference evidence="2" key="2">
    <citation type="submission" date="2015-01" db="EMBL/GenBank/DDBJ databases">
        <title>Evolutionary Origins and Diversification of the Mycorrhizal Mutualists.</title>
        <authorList>
            <consortium name="DOE Joint Genome Institute"/>
            <consortium name="Mycorrhizal Genomics Consortium"/>
            <person name="Kohler A."/>
            <person name="Kuo A."/>
            <person name="Nagy L.G."/>
            <person name="Floudas D."/>
            <person name="Copeland A."/>
            <person name="Barry K.W."/>
            <person name="Cichocki N."/>
            <person name="Veneault-Fourrey C."/>
            <person name="LaButti K."/>
            <person name="Lindquist E.A."/>
            <person name="Lipzen A."/>
            <person name="Lundell T."/>
            <person name="Morin E."/>
            <person name="Murat C."/>
            <person name="Riley R."/>
            <person name="Ohm R."/>
            <person name="Sun H."/>
            <person name="Tunlid A."/>
            <person name="Henrissat B."/>
            <person name="Grigoriev I.V."/>
            <person name="Hibbett D.S."/>
            <person name="Martin F."/>
        </authorList>
    </citation>
    <scope>NUCLEOTIDE SEQUENCE [LARGE SCALE GENOMIC DNA]</scope>
    <source>
        <strain evidence="2">LaAM-08-1</strain>
    </source>
</reference>
<dbReference type="STRING" id="1095629.A0A0C9WGJ4"/>
<dbReference type="Proteomes" id="UP000054477">
    <property type="component" value="Unassembled WGS sequence"/>
</dbReference>
<proteinExistence type="predicted"/>
<gene>
    <name evidence="1" type="ORF">K443DRAFT_16001</name>
</gene>
<keyword evidence="2" id="KW-1185">Reference proteome</keyword>
<dbReference type="OrthoDB" id="2506088at2759"/>
<name>A0A0C9WGJ4_9AGAR</name>
<evidence type="ECO:0000313" key="1">
    <source>
        <dbReference type="EMBL" id="KIJ89549.1"/>
    </source>
</evidence>
<accession>A0A0C9WGJ4</accession>
<dbReference type="EMBL" id="KN839621">
    <property type="protein sequence ID" value="KIJ89549.1"/>
    <property type="molecule type" value="Genomic_DNA"/>
</dbReference>
<dbReference type="AlphaFoldDB" id="A0A0C9WGJ4"/>